<keyword evidence="2" id="KW-0132">Cell division</keyword>
<dbReference type="Gene3D" id="3.30.160.880">
    <property type="entry name" value="Cell division protein ZapA protomer, N-terminal domain"/>
    <property type="match status" value="1"/>
</dbReference>
<evidence type="ECO:0000256" key="1">
    <source>
        <dbReference type="SAM" id="Coils"/>
    </source>
</evidence>
<reference evidence="3" key="1">
    <citation type="submission" date="2016-10" db="EMBL/GenBank/DDBJ databases">
        <authorList>
            <person name="Varghese N."/>
            <person name="Submissions S."/>
        </authorList>
    </citation>
    <scope>NUCLEOTIDE SEQUENCE [LARGE SCALE GENOMIC DNA]</scope>
    <source>
        <strain evidence="3">DSM 10146</strain>
    </source>
</reference>
<organism evidence="2 3">
    <name type="scientific">Salipiger thiooxidans</name>
    <dbReference type="NCBI Taxonomy" id="282683"/>
    <lineage>
        <taxon>Bacteria</taxon>
        <taxon>Pseudomonadati</taxon>
        <taxon>Pseudomonadota</taxon>
        <taxon>Alphaproteobacteria</taxon>
        <taxon>Rhodobacterales</taxon>
        <taxon>Roseobacteraceae</taxon>
        <taxon>Salipiger</taxon>
    </lineage>
</organism>
<keyword evidence="3" id="KW-1185">Reference proteome</keyword>
<dbReference type="InterPro" id="IPR042233">
    <property type="entry name" value="Cell_div_ZapA_N"/>
</dbReference>
<dbReference type="InterPro" id="IPR036192">
    <property type="entry name" value="Cell_div_ZapA-like_sf"/>
</dbReference>
<dbReference type="OrthoDB" id="9797575at2"/>
<sequence>MSQIEVQIIIGNRTFDVACQQGEEQYLLTAARMLDIEAQVLVEQIGRMPESRLLLMSGLMLADKTAGLEDKLRAAEDRLGEMAEELRELREQPAPAPEKVEVPVIPNSVSDTLAEMAARAEALAEAIEEKAAS</sequence>
<protein>
    <submittedName>
        <fullName evidence="2">Cell division protein ZapA</fullName>
    </submittedName>
</protein>
<accession>A0A1G7GSZ4</accession>
<dbReference type="SUPFAM" id="SSF102829">
    <property type="entry name" value="Cell division protein ZapA-like"/>
    <property type="match status" value="1"/>
</dbReference>
<dbReference type="RefSeq" id="WP_008884326.1">
    <property type="nucleotide sequence ID" value="NZ_FNAV01000009.1"/>
</dbReference>
<dbReference type="GO" id="GO:0051301">
    <property type="term" value="P:cell division"/>
    <property type="evidence" value="ECO:0007669"/>
    <property type="project" value="UniProtKB-KW"/>
</dbReference>
<proteinExistence type="predicted"/>
<dbReference type="EMBL" id="FNAV01000009">
    <property type="protein sequence ID" value="SDE91262.1"/>
    <property type="molecule type" value="Genomic_DNA"/>
</dbReference>
<dbReference type="AlphaFoldDB" id="A0A1G7GSZ4"/>
<name>A0A1G7GSZ4_9RHOB</name>
<evidence type="ECO:0000313" key="3">
    <source>
        <dbReference type="Proteomes" id="UP000198994"/>
    </source>
</evidence>
<feature type="coiled-coil region" evidence="1">
    <location>
        <begin position="65"/>
        <end position="130"/>
    </location>
</feature>
<dbReference type="InterPro" id="IPR007838">
    <property type="entry name" value="Cell_div_ZapA-like"/>
</dbReference>
<gene>
    <name evidence="2" type="ORF">SAMN04488105_109190</name>
</gene>
<keyword evidence="1" id="KW-0175">Coiled coil</keyword>
<dbReference type="STRING" id="282683.SAMN04488105_109190"/>
<dbReference type="Proteomes" id="UP000198994">
    <property type="component" value="Unassembled WGS sequence"/>
</dbReference>
<dbReference type="Pfam" id="PF05164">
    <property type="entry name" value="ZapA"/>
    <property type="match status" value="1"/>
</dbReference>
<keyword evidence="2" id="KW-0131">Cell cycle</keyword>
<evidence type="ECO:0000313" key="2">
    <source>
        <dbReference type="EMBL" id="SDE91262.1"/>
    </source>
</evidence>